<dbReference type="EMBL" id="JAZGQL010000001">
    <property type="protein sequence ID" value="MEE6305414.1"/>
    <property type="molecule type" value="Genomic_DNA"/>
</dbReference>
<dbReference type="InterPro" id="IPR036388">
    <property type="entry name" value="WH-like_DNA-bd_sf"/>
</dbReference>
<gene>
    <name evidence="6" type="ORF">V1634_01005</name>
</gene>
<feature type="region of interest" description="Disordered" evidence="4">
    <location>
        <begin position="1"/>
        <end position="20"/>
    </location>
</feature>
<evidence type="ECO:0000256" key="3">
    <source>
        <dbReference type="ARBA" id="ARBA00023163"/>
    </source>
</evidence>
<protein>
    <submittedName>
        <fullName evidence="6">Helix-turn-helix domain-containing protein</fullName>
    </submittedName>
</protein>
<dbReference type="Gene3D" id="1.10.10.10">
    <property type="entry name" value="Winged helix-like DNA-binding domain superfamily/Winged helix DNA-binding domain"/>
    <property type="match status" value="1"/>
</dbReference>
<name>A0ABU7S6Q8_9ACTN</name>
<evidence type="ECO:0000256" key="2">
    <source>
        <dbReference type="ARBA" id="ARBA00023125"/>
    </source>
</evidence>
<dbReference type="InterPro" id="IPR036390">
    <property type="entry name" value="WH_DNA-bd_sf"/>
</dbReference>
<dbReference type="Pfam" id="PF01638">
    <property type="entry name" value="HxlR"/>
    <property type="match status" value="1"/>
</dbReference>
<reference evidence="6 7" key="1">
    <citation type="submission" date="2024-01" db="EMBL/GenBank/DDBJ databases">
        <title>Genome insights into Plantactinospora veratri sp. nov.</title>
        <authorList>
            <person name="Wang L."/>
        </authorList>
    </citation>
    <scope>NUCLEOTIDE SEQUENCE [LARGE SCALE GENOMIC DNA]</scope>
    <source>
        <strain evidence="6 7">NEAU-FHS4</strain>
    </source>
</reference>
<feature type="domain" description="HTH hxlR-type" evidence="5">
    <location>
        <begin position="35"/>
        <end position="133"/>
    </location>
</feature>
<comment type="caution">
    <text evidence="6">The sequence shown here is derived from an EMBL/GenBank/DDBJ whole genome shotgun (WGS) entry which is preliminary data.</text>
</comment>
<dbReference type="Proteomes" id="UP001339911">
    <property type="component" value="Unassembled WGS sequence"/>
</dbReference>
<keyword evidence="7" id="KW-1185">Reference proteome</keyword>
<organism evidence="6 7">
    <name type="scientific">Plantactinospora veratri</name>
    <dbReference type="NCBI Taxonomy" id="1436122"/>
    <lineage>
        <taxon>Bacteria</taxon>
        <taxon>Bacillati</taxon>
        <taxon>Actinomycetota</taxon>
        <taxon>Actinomycetes</taxon>
        <taxon>Micromonosporales</taxon>
        <taxon>Micromonosporaceae</taxon>
        <taxon>Plantactinospora</taxon>
    </lineage>
</organism>
<feature type="region of interest" description="Disordered" evidence="4">
    <location>
        <begin position="143"/>
        <end position="163"/>
    </location>
</feature>
<evidence type="ECO:0000313" key="6">
    <source>
        <dbReference type="EMBL" id="MEE6305414.1"/>
    </source>
</evidence>
<evidence type="ECO:0000259" key="5">
    <source>
        <dbReference type="PROSITE" id="PS51118"/>
    </source>
</evidence>
<keyword evidence="2" id="KW-0238">DNA-binding</keyword>
<proteinExistence type="predicted"/>
<sequence>MSPDEVPAEAPAPSPPPNPTVGIRVPVTEADRAACSAQDVLHRVGDKWSVLVLSLLSRRSYGFNELDRAVVGLSRRMLTRTLRGLVRDGLVSRTGPVAVAGRVEYALTGLGHSLLPLVIALGEWAVANQPAIVRARARDDARAGGELSAATTPRAGSTRHRLR</sequence>
<keyword evidence="3" id="KW-0804">Transcription</keyword>
<dbReference type="SUPFAM" id="SSF46785">
    <property type="entry name" value="Winged helix' DNA-binding domain"/>
    <property type="match status" value="1"/>
</dbReference>
<evidence type="ECO:0000256" key="4">
    <source>
        <dbReference type="SAM" id="MobiDB-lite"/>
    </source>
</evidence>
<evidence type="ECO:0000313" key="7">
    <source>
        <dbReference type="Proteomes" id="UP001339911"/>
    </source>
</evidence>
<dbReference type="PANTHER" id="PTHR33204">
    <property type="entry name" value="TRANSCRIPTIONAL REGULATOR, MARR FAMILY"/>
    <property type="match status" value="1"/>
</dbReference>
<dbReference type="InterPro" id="IPR002577">
    <property type="entry name" value="HTH_HxlR"/>
</dbReference>
<keyword evidence="1" id="KW-0805">Transcription regulation</keyword>
<dbReference type="PROSITE" id="PS51118">
    <property type="entry name" value="HTH_HXLR"/>
    <property type="match status" value="1"/>
</dbReference>
<dbReference type="PANTHER" id="PTHR33204:SF39">
    <property type="entry name" value="TRANSCRIPTIONAL REGULATORY PROTEIN"/>
    <property type="match status" value="1"/>
</dbReference>
<evidence type="ECO:0000256" key="1">
    <source>
        <dbReference type="ARBA" id="ARBA00023015"/>
    </source>
</evidence>
<dbReference type="RefSeq" id="WP_331205803.1">
    <property type="nucleotide sequence ID" value="NZ_JAZGQL010000001.1"/>
</dbReference>
<feature type="compositionally biased region" description="Pro residues" evidence="4">
    <location>
        <begin position="10"/>
        <end position="19"/>
    </location>
</feature>
<accession>A0ABU7S6Q8</accession>